<keyword evidence="2" id="KW-1185">Reference proteome</keyword>
<gene>
    <name evidence="1" type="ORF">CEP48_05025</name>
</gene>
<accession>A0A8E3MGH6</accession>
<dbReference type="InterPro" id="IPR007407">
    <property type="entry name" value="DUF459"/>
</dbReference>
<evidence type="ECO:0008006" key="3">
    <source>
        <dbReference type="Google" id="ProtNLM"/>
    </source>
</evidence>
<dbReference type="RefSeq" id="WP_261920648.1">
    <property type="nucleotide sequence ID" value="NZ_CP022011.1"/>
</dbReference>
<dbReference type="Proteomes" id="UP000955338">
    <property type="component" value="Chromosome"/>
</dbReference>
<name>A0A8E3MGH6_9PAST</name>
<dbReference type="AlphaFoldDB" id="A0A8E3MGH6"/>
<reference evidence="1" key="1">
    <citation type="submission" date="2017-06" db="EMBL/GenBank/DDBJ databases">
        <title>Genome sequencing of pathogenic and non-pathogenic strains within Bisgaard taxon 40.</title>
        <authorList>
            <person name="Ladner J.T."/>
            <person name="Lovett S.P."/>
            <person name="Koroleva G."/>
            <person name="Lorch J.M."/>
        </authorList>
    </citation>
    <scope>NUCLEOTIDE SEQUENCE</scope>
    <source>
        <strain evidence="1">27576-1-I1</strain>
    </source>
</reference>
<evidence type="ECO:0000313" key="1">
    <source>
        <dbReference type="EMBL" id="QDJ14827.1"/>
    </source>
</evidence>
<dbReference type="Pfam" id="PF04311">
    <property type="entry name" value="DUF459"/>
    <property type="match status" value="1"/>
</dbReference>
<evidence type="ECO:0000313" key="2">
    <source>
        <dbReference type="Proteomes" id="UP000955338"/>
    </source>
</evidence>
<dbReference type="InterPro" id="IPR036514">
    <property type="entry name" value="SGNH_hydro_sf"/>
</dbReference>
<organism evidence="1 2">
    <name type="scientific">Mergibacter septicus</name>
    <dbReference type="NCBI Taxonomy" id="221402"/>
    <lineage>
        <taxon>Bacteria</taxon>
        <taxon>Pseudomonadati</taxon>
        <taxon>Pseudomonadota</taxon>
        <taxon>Gammaproteobacteria</taxon>
        <taxon>Pasteurellales</taxon>
        <taxon>Pasteurellaceae</taxon>
        <taxon>Mergibacter</taxon>
    </lineage>
</organism>
<dbReference type="CDD" id="cd01829">
    <property type="entry name" value="SGNH_hydrolase_peri2"/>
    <property type="match status" value="1"/>
</dbReference>
<proteinExistence type="predicted"/>
<dbReference type="SUPFAM" id="SSF52266">
    <property type="entry name" value="SGNH hydrolase"/>
    <property type="match status" value="1"/>
</dbReference>
<sequence length="420" mass="48647">MQISKNNSKLQLQHLGWHKFYLVLISIMLVLVWFSQQSINFYWQQTYHQDSPLVTLERFSWWRAGAELQQKVNQQSKDLIAWLANEDGYLIDQNESSSLSQDLASQGETLEQGIETSEIEKSELENNQGELTFYKEVEKGQAVLIKEGETKASKKSFIAVQKNQQNGVNFVASSPMAEQLDSKMLEKNKLQLKQTVENLDAEKTVKTPYTALQNGNKVLFAGDSLMQGLAPQLQKLLKKKFGINSINLSKQSTGLSYPHFFNWPETIEQALEQDPKIKLLIVMLGANDPWDMPNPENRRGAYLKFKSPMWEKVYRQRIQQIVHSAKQHQVQLIWIEVPFIRKNKLNQQTRYLNQLYADEIKAYGVWIPLERYLSGGEDHFIDTLSVDQKNIRVRTKDGIHFTLAGGRYVADYILQYIHYL</sequence>
<protein>
    <recommendedName>
        <fullName evidence="3">DUF459 domain-containing protein</fullName>
    </recommendedName>
</protein>
<dbReference type="GO" id="GO:0016788">
    <property type="term" value="F:hydrolase activity, acting on ester bonds"/>
    <property type="evidence" value="ECO:0007669"/>
    <property type="project" value="UniProtKB-ARBA"/>
</dbReference>
<dbReference type="EMBL" id="CP022011">
    <property type="protein sequence ID" value="QDJ14827.1"/>
    <property type="molecule type" value="Genomic_DNA"/>
</dbReference>
<dbReference type="Gene3D" id="3.40.50.1110">
    <property type="entry name" value="SGNH hydrolase"/>
    <property type="match status" value="1"/>
</dbReference>